<dbReference type="Proteomes" id="UP000033867">
    <property type="component" value="Unassembled WGS sequence"/>
</dbReference>
<evidence type="ECO:0000313" key="1">
    <source>
        <dbReference type="EMBL" id="KKS70334.1"/>
    </source>
</evidence>
<accession>A0A0G1BAW1</accession>
<sequence length="129" mass="14319">GGRGGFRGHRAHLPAGDLPLALNDLKGLDVGETWIVQDGIGEIRRLGDGRAVRHQETACLQCGSGVRQRFPGLRHVQCYRIDIFLIDPPIDVLVLDGDVVQLQKVHFPHQQSRPLIIYVPGVNLKFPFL</sequence>
<name>A0A0G1BAW1_9BACT</name>
<reference evidence="1 2" key="1">
    <citation type="journal article" date="2015" name="Nature">
        <title>rRNA introns, odd ribosomes, and small enigmatic genomes across a large radiation of phyla.</title>
        <authorList>
            <person name="Brown C.T."/>
            <person name="Hug L.A."/>
            <person name="Thomas B.C."/>
            <person name="Sharon I."/>
            <person name="Castelle C.J."/>
            <person name="Singh A."/>
            <person name="Wilkins M.J."/>
            <person name="Williams K.H."/>
            <person name="Banfield J.F."/>
        </authorList>
    </citation>
    <scope>NUCLEOTIDE SEQUENCE [LARGE SCALE GENOMIC DNA]</scope>
</reference>
<proteinExistence type="predicted"/>
<gene>
    <name evidence="1" type="ORF">UV42_C0059G0006</name>
</gene>
<feature type="non-terminal residue" evidence="1">
    <location>
        <position position="1"/>
    </location>
</feature>
<evidence type="ECO:0000313" key="2">
    <source>
        <dbReference type="Proteomes" id="UP000033867"/>
    </source>
</evidence>
<protein>
    <submittedName>
        <fullName evidence="1">Uncharacterized protein</fullName>
    </submittedName>
</protein>
<organism evidence="1 2">
    <name type="scientific">Candidatus Magasanikbacteria bacterium GW2011_GWE2_42_7</name>
    <dbReference type="NCBI Taxonomy" id="1619052"/>
    <lineage>
        <taxon>Bacteria</taxon>
        <taxon>Candidatus Magasanikiibacteriota</taxon>
    </lineage>
</organism>
<dbReference type="AlphaFoldDB" id="A0A0G1BAW1"/>
<dbReference type="EMBL" id="LCEK01000059">
    <property type="protein sequence ID" value="KKS70334.1"/>
    <property type="molecule type" value="Genomic_DNA"/>
</dbReference>
<comment type="caution">
    <text evidence="1">The sequence shown here is derived from an EMBL/GenBank/DDBJ whole genome shotgun (WGS) entry which is preliminary data.</text>
</comment>